<evidence type="ECO:0000313" key="1">
    <source>
        <dbReference type="EMBL" id="KUP05487.1"/>
    </source>
</evidence>
<reference evidence="1 2" key="1">
    <citation type="journal article" date="2016" name="Front. Microbiol.">
        <title>Microevolution Analysis of Bacillus coahuilensis Unveils Differences in Phosphorus Acquisition Strategies and Their Regulation.</title>
        <authorList>
            <person name="Gomez-Lunar Z."/>
            <person name="Hernandez-Gonzalez I."/>
            <person name="Rodriguez-Torres M.D."/>
            <person name="Souza V."/>
            <person name="Olmedo-Alvarez G."/>
        </authorList>
    </citation>
    <scope>NUCLEOTIDE SEQUENCE [LARGE SCALE GENOMIC DNA]</scope>
    <source>
        <strain evidence="2">p1.1.43</strain>
    </source>
</reference>
<dbReference type="OrthoDB" id="2040879at2"/>
<dbReference type="PANTHER" id="PTHR41260:SF1">
    <property type="entry name" value="PROTEIN ECSC"/>
    <property type="match status" value="1"/>
</dbReference>
<accession>A0A147K6J5</accession>
<dbReference type="AlphaFoldDB" id="A0A147K6J5"/>
<gene>
    <name evidence="1" type="ORF">Q75_11605</name>
</gene>
<comment type="caution">
    <text evidence="1">The sequence shown here is derived from an EMBL/GenBank/DDBJ whole genome shotgun (WGS) entry which is preliminary data.</text>
</comment>
<protein>
    <submittedName>
        <fullName evidence="1">ABC transporter substrate-binding protein</fullName>
    </submittedName>
</protein>
<name>A0A147K6J5_9BACI</name>
<dbReference type="InterPro" id="IPR024787">
    <property type="entry name" value="EcsC"/>
</dbReference>
<dbReference type="Proteomes" id="UP000074108">
    <property type="component" value="Unassembled WGS sequence"/>
</dbReference>
<dbReference type="STRING" id="1150625.Q75_11605"/>
<dbReference type="EMBL" id="LDYG01000035">
    <property type="protein sequence ID" value="KUP05487.1"/>
    <property type="molecule type" value="Genomic_DNA"/>
</dbReference>
<keyword evidence="2" id="KW-1185">Reference proteome</keyword>
<proteinExistence type="predicted"/>
<dbReference type="PATRIC" id="fig|1150625.3.peg.2469"/>
<dbReference type="RefSeq" id="WP_010174316.1">
    <property type="nucleotide sequence ID" value="NZ_LDYG01000035.1"/>
</dbReference>
<evidence type="ECO:0000313" key="2">
    <source>
        <dbReference type="Proteomes" id="UP000074108"/>
    </source>
</evidence>
<sequence>MNWSDREQALFEEVKEWEEQLLHYETNDLETTYDRLLEELMNSVPQEWQDKMFQHIDGWLFHLHSLLQGSQMQHDARESILSTARAFDPNVKTINDLSYLPVDQLRYIAEQHAGRHRLYSFIQGGITGTGGKFVLGADIPTMVVLNLRSIQLISMSYGYDVQTPFEMMISLKVFHAATLPARLRQYAWEDLIEDLTYQDNRYFYHGEESLTDYTWAEGPLKQVLKGIIISMFRKKKLGGVPVISVAIGAGVNYQLSRRVTDFAEKFYQYRYLNDKQVFKEE</sequence>
<dbReference type="PANTHER" id="PTHR41260">
    <property type="entry name" value="PROTEIN ECSC"/>
    <property type="match status" value="1"/>
</dbReference>
<dbReference type="Pfam" id="PF12787">
    <property type="entry name" value="EcsC"/>
    <property type="match status" value="1"/>
</dbReference>
<organism evidence="1 2">
    <name type="scientific">Bacillus coahuilensis p1.1.43</name>
    <dbReference type="NCBI Taxonomy" id="1150625"/>
    <lineage>
        <taxon>Bacteria</taxon>
        <taxon>Bacillati</taxon>
        <taxon>Bacillota</taxon>
        <taxon>Bacilli</taxon>
        <taxon>Bacillales</taxon>
        <taxon>Bacillaceae</taxon>
        <taxon>Bacillus</taxon>
    </lineage>
</organism>